<feature type="compositionally biased region" description="Gly residues" evidence="1">
    <location>
        <begin position="29"/>
        <end position="40"/>
    </location>
</feature>
<dbReference type="InterPro" id="IPR004155">
    <property type="entry name" value="PBS_lyase_HEAT"/>
</dbReference>
<dbReference type="PANTHER" id="PTHR12697:SF5">
    <property type="entry name" value="DEOXYHYPUSINE HYDROXYLASE"/>
    <property type="match status" value="1"/>
</dbReference>
<organism evidence="3 4">
    <name type="scientific">Streptomyces sulfonofaciens</name>
    <dbReference type="NCBI Taxonomy" id="68272"/>
    <lineage>
        <taxon>Bacteria</taxon>
        <taxon>Bacillati</taxon>
        <taxon>Actinomycetota</taxon>
        <taxon>Actinomycetes</taxon>
        <taxon>Kitasatosporales</taxon>
        <taxon>Streptomycetaceae</taxon>
        <taxon>Streptomyces</taxon>
    </lineage>
</organism>
<evidence type="ECO:0000313" key="3">
    <source>
        <dbReference type="EMBL" id="GHH81362.1"/>
    </source>
</evidence>
<dbReference type="InterPro" id="IPR027417">
    <property type="entry name" value="P-loop_NTPase"/>
</dbReference>
<reference evidence="3" key="2">
    <citation type="submission" date="2020-09" db="EMBL/GenBank/DDBJ databases">
        <authorList>
            <person name="Sun Q."/>
            <person name="Ohkuma M."/>
        </authorList>
    </citation>
    <scope>NUCLEOTIDE SEQUENCE</scope>
    <source>
        <strain evidence="3">JCM 5069</strain>
    </source>
</reference>
<dbReference type="SUPFAM" id="SSF52540">
    <property type="entry name" value="P-loop containing nucleoside triphosphate hydrolases"/>
    <property type="match status" value="1"/>
</dbReference>
<reference evidence="3" key="1">
    <citation type="journal article" date="2014" name="Int. J. Syst. Evol. Microbiol.">
        <title>Complete genome sequence of Corynebacterium casei LMG S-19264T (=DSM 44701T), isolated from a smear-ripened cheese.</title>
        <authorList>
            <consortium name="US DOE Joint Genome Institute (JGI-PGF)"/>
            <person name="Walter F."/>
            <person name="Albersmeier A."/>
            <person name="Kalinowski J."/>
            <person name="Ruckert C."/>
        </authorList>
    </citation>
    <scope>NUCLEOTIDE SEQUENCE</scope>
    <source>
        <strain evidence="3">JCM 5069</strain>
    </source>
</reference>
<sequence length="1206" mass="131085">MAAGPGGGSGPEAGPVARGGPVGEAGPVAGAGLGSGGGAVPGPKRVSARGTSAVGAGGDAAYNATGAGSSVQDNRSVTVIVTGPSAPDGSPLGPRETSAALDAYAAQIRAAYGRLDLEVLIPTTEGEHPRVDLRDVFVPPLLRADPPRVELPVELQRRLVERGELPGAQDEVPDVPGVDRGLWERARQAYRERPALAVLDTLAAGGSGRLVLLGDPGAGKSTLARYLALALTSRALTGPLEPLSGLLPVVVELRRYADADWRERSFEDFLAHLYEQERSVPPPALLRRRLESGAALVVFDGLDELFDPRVRTDVTGRITGFAARYPDARVVVTSRLIGYTRHRLESAGFRHYMIQSLTDEQIAAFADRWYAAVSPADRQEAERLRTRLRDAVSRSRPVRELAGNPLLLTILAIIARRQRLPRDRAGVYRHAVNVLIAHWDEDAKHLDLTPGIRSVADLDDRDRREMLERLARHMQNGEGGIAGNHVLGEEVERVFTGYLRETLLLDLAPAKKVARAMVRQFRERNFILSRYGSEVYGFVHRAFLEYLAASDIVRRYEQRELTDDELLDDVFARRAPDPAWHEVLLLIVGQISERVAGRAVDRILELDAGEGTGRHRAPPAVLALRALAEVRRIGPLADQSMRTAEALVRFWEQTDFQPPTVQADIEASLVSLGPNWPGRRRVLRRLHTSWLGLDGAGVAFGLYDDVEVLAVIACRAWNAPGRYGALARLARGWPDLPAVRALVEDRAVHDSSASVRHRALSALVTHWDADPAVSAVLRDRAVRDPDATARTVALYALAEAGATDPATRALLDDRALHDPGDTVRNSALDLLARGWHRDPAVRSLVEDRVTHGTGDTTREAALGALARYWSDDPAVRELVGESAVHDPGDHVREEALNALAHQWGDDPAVSGLLRERSAEDPSEEVRCSALDTLGTYWPRDPAVLAHVLDRAALDPSGHVRHSALQTLAGCWGEDPAVRALVQERAVRDEDEYVRGDALSVLAEHWGDDTGVRALVVARATGDASGTVRSDALDALADHWGDDPAVRALVADRATEDPSDHVRRWALTTLADHWRDEPAVRALVADRADHDTSDYVRGNALALLARHWPKQPEVTVPALVEALRTWAYLDEGPAAPDFLTTPLTASRHPEVRVTAARLLGALWPADPRTVPALRAAAADDPDEEARVELARAAAMAEAYAPVHDRLW</sequence>
<dbReference type="InterPro" id="IPR007111">
    <property type="entry name" value="NACHT_NTPase"/>
</dbReference>
<proteinExistence type="predicted"/>
<feature type="domain" description="NACHT" evidence="2">
    <location>
        <begin position="208"/>
        <end position="335"/>
    </location>
</feature>
<feature type="compositionally biased region" description="Gly residues" evidence="1">
    <location>
        <begin position="1"/>
        <end position="11"/>
    </location>
</feature>
<gene>
    <name evidence="3" type="ORF">GCM10018793_38530</name>
</gene>
<accession>A0A919GAZ1</accession>
<dbReference type="AlphaFoldDB" id="A0A919GAZ1"/>
<dbReference type="Gene3D" id="1.25.10.10">
    <property type="entry name" value="Leucine-rich Repeat Variant"/>
    <property type="match status" value="3"/>
</dbReference>
<name>A0A919GAZ1_9ACTN</name>
<dbReference type="InterPro" id="IPR016024">
    <property type="entry name" value="ARM-type_fold"/>
</dbReference>
<dbReference type="SMART" id="SM00567">
    <property type="entry name" value="EZ_HEAT"/>
    <property type="match status" value="8"/>
</dbReference>
<dbReference type="Proteomes" id="UP000603708">
    <property type="component" value="Unassembled WGS sequence"/>
</dbReference>
<dbReference type="Pfam" id="PF05729">
    <property type="entry name" value="NACHT"/>
    <property type="match status" value="1"/>
</dbReference>
<dbReference type="Gene3D" id="3.40.50.300">
    <property type="entry name" value="P-loop containing nucleotide triphosphate hydrolases"/>
    <property type="match status" value="1"/>
</dbReference>
<keyword evidence="4" id="KW-1185">Reference proteome</keyword>
<feature type="compositionally biased region" description="Low complexity" evidence="1">
    <location>
        <begin position="12"/>
        <end position="28"/>
    </location>
</feature>
<evidence type="ECO:0000313" key="4">
    <source>
        <dbReference type="Proteomes" id="UP000603708"/>
    </source>
</evidence>
<feature type="region of interest" description="Disordered" evidence="1">
    <location>
        <begin position="1"/>
        <end position="53"/>
    </location>
</feature>
<dbReference type="EMBL" id="BNCD01000011">
    <property type="protein sequence ID" value="GHH81362.1"/>
    <property type="molecule type" value="Genomic_DNA"/>
</dbReference>
<protein>
    <recommendedName>
        <fullName evidence="2">NACHT domain-containing protein</fullName>
    </recommendedName>
</protein>
<dbReference type="GO" id="GO:0016491">
    <property type="term" value="F:oxidoreductase activity"/>
    <property type="evidence" value="ECO:0007669"/>
    <property type="project" value="TreeGrafter"/>
</dbReference>
<evidence type="ECO:0000259" key="2">
    <source>
        <dbReference type="PROSITE" id="PS50837"/>
    </source>
</evidence>
<comment type="caution">
    <text evidence="3">The sequence shown here is derived from an EMBL/GenBank/DDBJ whole genome shotgun (WGS) entry which is preliminary data.</text>
</comment>
<dbReference type="PANTHER" id="PTHR12697">
    <property type="entry name" value="PBS LYASE HEAT-LIKE PROTEIN"/>
    <property type="match status" value="1"/>
</dbReference>
<dbReference type="SUPFAM" id="SSF48371">
    <property type="entry name" value="ARM repeat"/>
    <property type="match status" value="1"/>
</dbReference>
<dbReference type="PROSITE" id="PS50837">
    <property type="entry name" value="NACHT"/>
    <property type="match status" value="1"/>
</dbReference>
<dbReference type="Pfam" id="PF13646">
    <property type="entry name" value="HEAT_2"/>
    <property type="match status" value="2"/>
</dbReference>
<evidence type="ECO:0000256" key="1">
    <source>
        <dbReference type="SAM" id="MobiDB-lite"/>
    </source>
</evidence>
<dbReference type="InterPro" id="IPR011989">
    <property type="entry name" value="ARM-like"/>
</dbReference>